<comment type="caution">
    <text evidence="2">The sequence shown here is derived from an EMBL/GenBank/DDBJ whole genome shotgun (WGS) entry which is preliminary data.</text>
</comment>
<sequence length="722" mass="81536">MAAAQALAIPHLVSDVLYYLSEQKYKERRQNGRDQPVQLMEYRPNLIPCILVNRLWADKGTSIIWKNYPHLAALRFMDPSREQYYANKVQKVFLMNPTNPCSEALDSFDHLAWPNLRSLELDVDFHRHGARFRSMLQPRLEHLELSGNQSGGQKYFINVTLPALFNACPDLRSVRFGTTFIFETVHASALIPHFDSLLNLKIVEIKWAKFQGSDSVFTHLSQRPGLEAIEIELDPGLNLLPFLEKPYDKISLFPSLKRLLIVCYAEVALSLLPHLHALEELHIVISRMIPETIEHDELVLEDLIARLPSCTNLRSLKAGIDSSRPNFPGEMTFLPRLSGETLVRLALKCPKIEEVGFWGTDAIAIDGSNTTAEQFDAFCASVPLLKVLDLKYIGFTVTALEQTALQSLGRHCPNIETIRLKFPCKLPSLPVSSTVPQIIIDSTYTPTKYHDEKQHHDEGSETPRTSDVDSLKDVEIAPLFPHLKHLAISRPQTVLALPHRNDSDDDNSLVIVDPELEEDIVRTWARPMLTHFPNLEILEAWGDWTSYHDESLNYFLPMRELLASTWEFLSGIEQDLWSDDEETEASDEPEGIEGAGIRNEFQSGSSTDWDTASYLESLLTVTLTQAWEDDVEEADSSNVFEHRAHIPTNNCEQGSKQADLLKQATVETTPVKHQATSIISPMSSLPPPQQLLQGNPVSHVGEEHDTVPLNPTHSQNEHIEET</sequence>
<keyword evidence="3" id="KW-1185">Reference proteome</keyword>
<organism evidence="2 3">
    <name type="scientific">Lojkania enalia</name>
    <dbReference type="NCBI Taxonomy" id="147567"/>
    <lineage>
        <taxon>Eukaryota</taxon>
        <taxon>Fungi</taxon>
        <taxon>Dikarya</taxon>
        <taxon>Ascomycota</taxon>
        <taxon>Pezizomycotina</taxon>
        <taxon>Dothideomycetes</taxon>
        <taxon>Pleosporomycetidae</taxon>
        <taxon>Pleosporales</taxon>
        <taxon>Pleosporales incertae sedis</taxon>
        <taxon>Lojkania</taxon>
    </lineage>
</organism>
<dbReference type="Proteomes" id="UP000800093">
    <property type="component" value="Unassembled WGS sequence"/>
</dbReference>
<proteinExistence type="predicted"/>
<feature type="region of interest" description="Disordered" evidence="1">
    <location>
        <begin position="449"/>
        <end position="468"/>
    </location>
</feature>
<dbReference type="InterPro" id="IPR032675">
    <property type="entry name" value="LRR_dom_sf"/>
</dbReference>
<dbReference type="EMBL" id="ML986718">
    <property type="protein sequence ID" value="KAF2259181.1"/>
    <property type="molecule type" value="Genomic_DNA"/>
</dbReference>
<dbReference type="SUPFAM" id="SSF52047">
    <property type="entry name" value="RNI-like"/>
    <property type="match status" value="1"/>
</dbReference>
<feature type="region of interest" description="Disordered" evidence="1">
    <location>
        <begin position="579"/>
        <end position="606"/>
    </location>
</feature>
<dbReference type="OrthoDB" id="2305901at2759"/>
<evidence type="ECO:0000313" key="3">
    <source>
        <dbReference type="Proteomes" id="UP000800093"/>
    </source>
</evidence>
<protein>
    <submittedName>
        <fullName evidence="2">Uncharacterized protein</fullName>
    </submittedName>
</protein>
<reference evidence="3" key="1">
    <citation type="journal article" date="2020" name="Stud. Mycol.">
        <title>101 Dothideomycetes genomes: A test case for predicting lifestyles and emergence of pathogens.</title>
        <authorList>
            <person name="Haridas S."/>
            <person name="Albert R."/>
            <person name="Binder M."/>
            <person name="Bloem J."/>
            <person name="LaButti K."/>
            <person name="Salamov A."/>
            <person name="Andreopoulos B."/>
            <person name="Baker S."/>
            <person name="Barry K."/>
            <person name="Bills G."/>
            <person name="Bluhm B."/>
            <person name="Cannon C."/>
            <person name="Castanera R."/>
            <person name="Culley D."/>
            <person name="Daum C."/>
            <person name="Ezra D."/>
            <person name="Gonzalez J."/>
            <person name="Henrissat B."/>
            <person name="Kuo A."/>
            <person name="Liang C."/>
            <person name="Lipzen A."/>
            <person name="Lutzoni F."/>
            <person name="Magnuson J."/>
            <person name="Mondo S."/>
            <person name="Nolan M."/>
            <person name="Ohm R."/>
            <person name="Pangilinan J."/>
            <person name="Park H.-J."/>
            <person name="Ramirez L."/>
            <person name="Alfaro M."/>
            <person name="Sun H."/>
            <person name="Tritt A."/>
            <person name="Yoshinaga Y."/>
            <person name="Zwiers L.-H."/>
            <person name="Turgeon B."/>
            <person name="Goodwin S."/>
            <person name="Spatafora J."/>
            <person name="Crous P."/>
            <person name="Grigoriev I."/>
        </authorList>
    </citation>
    <scope>NUCLEOTIDE SEQUENCE [LARGE SCALE GENOMIC DNA]</scope>
    <source>
        <strain evidence="3">CBS 304.66</strain>
    </source>
</reference>
<gene>
    <name evidence="2" type="ORF">CC78DRAFT_537291</name>
</gene>
<feature type="compositionally biased region" description="Acidic residues" evidence="1">
    <location>
        <begin position="579"/>
        <end position="591"/>
    </location>
</feature>
<evidence type="ECO:0000256" key="1">
    <source>
        <dbReference type="SAM" id="MobiDB-lite"/>
    </source>
</evidence>
<dbReference type="AlphaFoldDB" id="A0A9P4N599"/>
<name>A0A9P4N599_9PLEO</name>
<evidence type="ECO:0000313" key="2">
    <source>
        <dbReference type="EMBL" id="KAF2259181.1"/>
    </source>
</evidence>
<feature type="region of interest" description="Disordered" evidence="1">
    <location>
        <begin position="682"/>
        <end position="722"/>
    </location>
</feature>
<accession>A0A9P4N599</accession>
<dbReference type="Gene3D" id="3.80.10.10">
    <property type="entry name" value="Ribonuclease Inhibitor"/>
    <property type="match status" value="1"/>
</dbReference>